<dbReference type="SMART" id="SM00530">
    <property type="entry name" value="HTH_XRE"/>
    <property type="match status" value="1"/>
</dbReference>
<sequence length="157" mass="17296">MSDMTERLKARHGIDPESRSMQRAELLASNDLEFVASLIMLRKAQNITQQDVADRLGISQATVAAFEHPGNDPKLSTIRRYAHAVGALVTHRVALDVYQDLSDWNAAENRRLTSDNFNGQTAAFSFAPGGRVALSNEIEGLIARKNDTISFNSSPVR</sequence>
<dbReference type="SUPFAM" id="SSF47413">
    <property type="entry name" value="lambda repressor-like DNA-binding domains"/>
    <property type="match status" value="1"/>
</dbReference>
<dbReference type="RefSeq" id="WP_165181805.1">
    <property type="nucleotide sequence ID" value="NZ_JAAKZI010000013.1"/>
</dbReference>
<dbReference type="Pfam" id="PF01381">
    <property type="entry name" value="HTH_3"/>
    <property type="match status" value="1"/>
</dbReference>
<dbReference type="EMBL" id="JAAKZI010000013">
    <property type="protein sequence ID" value="NGN83654.1"/>
    <property type="molecule type" value="Genomic_DNA"/>
</dbReference>
<dbReference type="PROSITE" id="PS50943">
    <property type="entry name" value="HTH_CROC1"/>
    <property type="match status" value="1"/>
</dbReference>
<dbReference type="InterPro" id="IPR001387">
    <property type="entry name" value="Cro/C1-type_HTH"/>
</dbReference>
<evidence type="ECO:0000313" key="3">
    <source>
        <dbReference type="Proteomes" id="UP000479226"/>
    </source>
</evidence>
<accession>A0ABX0D9S5</accession>
<gene>
    <name evidence="2" type="ORF">G6N77_09320</name>
</gene>
<name>A0ABX0D9S5_9MICC</name>
<evidence type="ECO:0000259" key="1">
    <source>
        <dbReference type="PROSITE" id="PS50943"/>
    </source>
</evidence>
<proteinExistence type="predicted"/>
<dbReference type="CDD" id="cd00093">
    <property type="entry name" value="HTH_XRE"/>
    <property type="match status" value="1"/>
</dbReference>
<organism evidence="2 3">
    <name type="scientific">Arthrobacter silviterrae</name>
    <dbReference type="NCBI Taxonomy" id="2026658"/>
    <lineage>
        <taxon>Bacteria</taxon>
        <taxon>Bacillati</taxon>
        <taxon>Actinomycetota</taxon>
        <taxon>Actinomycetes</taxon>
        <taxon>Micrococcales</taxon>
        <taxon>Micrococcaceae</taxon>
        <taxon>Arthrobacter</taxon>
    </lineage>
</organism>
<dbReference type="Gene3D" id="1.10.260.40">
    <property type="entry name" value="lambda repressor-like DNA-binding domains"/>
    <property type="match status" value="1"/>
</dbReference>
<evidence type="ECO:0000313" key="2">
    <source>
        <dbReference type="EMBL" id="NGN83654.1"/>
    </source>
</evidence>
<feature type="domain" description="HTH cro/C1-type" evidence="1">
    <location>
        <begin position="38"/>
        <end position="92"/>
    </location>
</feature>
<keyword evidence="3" id="KW-1185">Reference proteome</keyword>
<dbReference type="InterPro" id="IPR010982">
    <property type="entry name" value="Lambda_DNA-bd_dom_sf"/>
</dbReference>
<comment type="caution">
    <text evidence="2">The sequence shown here is derived from an EMBL/GenBank/DDBJ whole genome shotgun (WGS) entry which is preliminary data.</text>
</comment>
<protein>
    <submittedName>
        <fullName evidence="2">Helix-turn-helix domain-containing protein</fullName>
    </submittedName>
</protein>
<dbReference type="Proteomes" id="UP000479226">
    <property type="component" value="Unassembled WGS sequence"/>
</dbReference>
<reference evidence="2 3" key="1">
    <citation type="submission" date="2020-02" db="EMBL/GenBank/DDBJ databases">
        <title>Genome sequence of the type strain DSM 27180 of Arthrobacter silviterrae.</title>
        <authorList>
            <person name="Gao J."/>
            <person name="Sun J."/>
        </authorList>
    </citation>
    <scope>NUCLEOTIDE SEQUENCE [LARGE SCALE GENOMIC DNA]</scope>
    <source>
        <strain evidence="2 3">DSM 27180</strain>
    </source>
</reference>